<feature type="compositionally biased region" description="Polar residues" evidence="1">
    <location>
        <begin position="8"/>
        <end position="19"/>
    </location>
</feature>
<accession>A0A2H4PYJ2</accession>
<keyword evidence="4" id="KW-1185">Reference proteome</keyword>
<evidence type="ECO:0000313" key="3">
    <source>
        <dbReference type="EMBL" id="SEI84213.1"/>
    </source>
</evidence>
<name>A0A1H6TVZ2_9EURY</name>
<reference evidence="3 4" key="1">
    <citation type="submission" date="2016-10" db="EMBL/GenBank/DDBJ databases">
        <authorList>
            <person name="de Groot N.N."/>
        </authorList>
    </citation>
    <scope>NUCLEOTIDE SEQUENCE [LARGE SCALE GENOMIC DNA]</scope>
    <source>
        <strain evidence="3 4">DSM 22187</strain>
    </source>
</reference>
<dbReference type="AlphaFoldDB" id="A0A1H6TVZ2"/>
<sequence length="72" mass="8344">MTVETLVSRMNGQPSTKQTPTRRKTVLFCRGCEYQGPPDGPWIIHRKPDSDVYLCPNCNTTVTVRDRFDNWE</sequence>
<dbReference type="InterPro" id="IPR058419">
    <property type="entry name" value="DUF8106"/>
</dbReference>
<dbReference type="Proteomes" id="UP000198888">
    <property type="component" value="Unassembled WGS sequence"/>
</dbReference>
<feature type="domain" description="DUF8106" evidence="2">
    <location>
        <begin position="23"/>
        <end position="65"/>
    </location>
</feature>
<evidence type="ECO:0000313" key="4">
    <source>
        <dbReference type="Proteomes" id="UP000198888"/>
    </source>
</evidence>
<dbReference type="EMBL" id="FNYR01000009">
    <property type="protein sequence ID" value="SEI84213.1"/>
    <property type="molecule type" value="Genomic_DNA"/>
</dbReference>
<organism evidence="3 4">
    <name type="scientific">Halohasta litchfieldiae</name>
    <dbReference type="NCBI Taxonomy" id="1073996"/>
    <lineage>
        <taxon>Archaea</taxon>
        <taxon>Methanobacteriati</taxon>
        <taxon>Methanobacteriota</taxon>
        <taxon>Stenosarchaea group</taxon>
        <taxon>Halobacteria</taxon>
        <taxon>Halobacteriales</taxon>
        <taxon>Haloferacaceae</taxon>
        <taxon>Halohasta</taxon>
    </lineage>
</organism>
<proteinExistence type="predicted"/>
<gene>
    <name evidence="3" type="ORF">SAMN05444271_10956</name>
</gene>
<protein>
    <recommendedName>
        <fullName evidence="2">DUF8106 domain-containing protein</fullName>
    </recommendedName>
</protein>
<dbReference type="KEGG" id="hae:halTADL_0351"/>
<feature type="region of interest" description="Disordered" evidence="1">
    <location>
        <begin position="1"/>
        <end position="20"/>
    </location>
</feature>
<accession>A0A1H6TVZ2</accession>
<evidence type="ECO:0000259" key="2">
    <source>
        <dbReference type="Pfam" id="PF26408"/>
    </source>
</evidence>
<evidence type="ECO:0000256" key="1">
    <source>
        <dbReference type="SAM" id="MobiDB-lite"/>
    </source>
</evidence>
<dbReference type="Pfam" id="PF26408">
    <property type="entry name" value="DUF8106"/>
    <property type="match status" value="1"/>
</dbReference>